<dbReference type="Proteomes" id="UP000315908">
    <property type="component" value="Unassembled WGS sequence"/>
</dbReference>
<dbReference type="OrthoDB" id="713869at2"/>
<dbReference type="AlphaFoldDB" id="A0A562M6Z1"/>
<reference evidence="1 2" key="1">
    <citation type="journal article" date="2015" name="Stand. Genomic Sci.">
        <title>Genomic Encyclopedia of Bacterial and Archaeal Type Strains, Phase III: the genomes of soil and plant-associated and newly described type strains.</title>
        <authorList>
            <person name="Whitman W.B."/>
            <person name="Woyke T."/>
            <person name="Klenk H.P."/>
            <person name="Zhou Y."/>
            <person name="Lilburn T.G."/>
            <person name="Beck B.J."/>
            <person name="De Vos P."/>
            <person name="Vandamme P."/>
            <person name="Eisen J.A."/>
            <person name="Garrity G."/>
            <person name="Hugenholtz P."/>
            <person name="Kyrpides N.C."/>
        </authorList>
    </citation>
    <scope>NUCLEOTIDE SEQUENCE [LARGE SCALE GENOMIC DNA]</scope>
    <source>
        <strain evidence="1 2">CGMCC 1.6855</strain>
    </source>
</reference>
<dbReference type="EMBL" id="VLKR01000041">
    <property type="protein sequence ID" value="TWI15582.1"/>
    <property type="molecule type" value="Genomic_DNA"/>
</dbReference>
<gene>
    <name evidence="1" type="ORF">IQ31_04984</name>
</gene>
<evidence type="ECO:0000313" key="2">
    <source>
        <dbReference type="Proteomes" id="UP000315908"/>
    </source>
</evidence>
<proteinExistence type="predicted"/>
<dbReference type="RefSeq" id="WP_075993066.1">
    <property type="nucleotide sequence ID" value="NZ_CP080574.1"/>
</dbReference>
<sequence length="137" mass="16008">MKNNILTIVGICLLTSAFGQKKEKELSILQTLVEKIHLDLRDVAMMSGVPSKTSVNWAKLVYVQQEDSIFRVPFDSLTSPKWNHLAYDITVEFDRFTENRTQNLQGVIVLKRISPEREEKLRNWMLKEMEKEKALKR</sequence>
<dbReference type="GeneID" id="88831568"/>
<evidence type="ECO:0000313" key="1">
    <source>
        <dbReference type="EMBL" id="TWI15582.1"/>
    </source>
</evidence>
<name>A0A562M6Z1_9SPHI</name>
<protein>
    <submittedName>
        <fullName evidence="1">Uncharacterized protein</fullName>
    </submittedName>
</protein>
<comment type="caution">
    <text evidence="1">The sequence shown here is derived from an EMBL/GenBank/DDBJ whole genome shotgun (WGS) entry which is preliminary data.</text>
</comment>
<accession>A0A562M6Z1</accession>
<organism evidence="1 2">
    <name type="scientific">Sphingobacterium siyangense</name>
    <dbReference type="NCBI Taxonomy" id="459529"/>
    <lineage>
        <taxon>Bacteria</taxon>
        <taxon>Pseudomonadati</taxon>
        <taxon>Bacteroidota</taxon>
        <taxon>Sphingobacteriia</taxon>
        <taxon>Sphingobacteriales</taxon>
        <taxon>Sphingobacteriaceae</taxon>
        <taxon>Sphingobacterium</taxon>
    </lineage>
</organism>